<dbReference type="PROSITE" id="PS51387">
    <property type="entry name" value="FAD_PCMH"/>
    <property type="match status" value="1"/>
</dbReference>
<evidence type="ECO:0000259" key="3">
    <source>
        <dbReference type="PROSITE" id="PS51387"/>
    </source>
</evidence>
<keyword evidence="1" id="KW-0285">Flavoprotein</keyword>
<gene>
    <name evidence="4" type="ORF">pJE1_023</name>
</gene>
<protein>
    <submittedName>
        <fullName evidence="4">FAD linked oxidase-like protein</fullName>
    </submittedName>
</protein>
<dbReference type="PANTHER" id="PTHR11748">
    <property type="entry name" value="D-LACTATE DEHYDROGENASE"/>
    <property type="match status" value="1"/>
</dbReference>
<evidence type="ECO:0000313" key="4">
    <source>
        <dbReference type="EMBL" id="AJW29445.1"/>
    </source>
</evidence>
<dbReference type="SUPFAM" id="SSF55103">
    <property type="entry name" value="FAD-linked oxidases, C-terminal domain"/>
    <property type="match status" value="1"/>
</dbReference>
<evidence type="ECO:0000256" key="2">
    <source>
        <dbReference type="ARBA" id="ARBA00022827"/>
    </source>
</evidence>
<evidence type="ECO:0000256" key="1">
    <source>
        <dbReference type="ARBA" id="ARBA00022630"/>
    </source>
</evidence>
<dbReference type="InterPro" id="IPR036318">
    <property type="entry name" value="FAD-bd_PCMH-like_sf"/>
</dbReference>
<accession>A0A0D4ZZH7</accession>
<dbReference type="RefSeq" id="WP_087573431.1">
    <property type="nucleotide sequence ID" value="NZ_KM017071.1"/>
</dbReference>
<proteinExistence type="predicted"/>
<dbReference type="InterPro" id="IPR016164">
    <property type="entry name" value="FAD-linked_Oxase-like_C"/>
</dbReference>
<dbReference type="Pfam" id="PF01565">
    <property type="entry name" value="FAD_binding_4"/>
    <property type="match status" value="1"/>
</dbReference>
<dbReference type="InterPro" id="IPR006094">
    <property type="entry name" value="Oxid_FAD_bind_N"/>
</dbReference>
<dbReference type="AlphaFoldDB" id="A0A0D4ZZH7"/>
<dbReference type="InterPro" id="IPR016166">
    <property type="entry name" value="FAD-bd_PCMH"/>
</dbReference>
<reference evidence="4" key="1">
    <citation type="submission" date="2014-06" db="EMBL/GenBank/DDBJ databases">
        <title>Molecular and ecological studies on carbamate pesticide degrading bacteria isolated from agricultural soils.</title>
        <authorList>
            <person name="Kim D.-U."/>
            <person name="Ka J.-O."/>
        </authorList>
    </citation>
    <scope>NUCLEOTIDE SEQUENCE</scope>
    <source>
        <strain evidence="4">JE1</strain>
        <plasmid evidence="4">pJE1</plasmid>
    </source>
</reference>
<dbReference type="EMBL" id="KM017071">
    <property type="protein sequence ID" value="AJW29445.1"/>
    <property type="molecule type" value="Genomic_DNA"/>
</dbReference>
<keyword evidence="4" id="KW-0614">Plasmid</keyword>
<dbReference type="Gene3D" id="3.30.465.10">
    <property type="match status" value="1"/>
</dbReference>
<geneLocation type="plasmid" evidence="4">
    <name>pJE1</name>
</geneLocation>
<sequence length="533" mass="56360">MTEVLSPTGTTALANKLGAILGAEGLLTDEDSRRLHSADLFGPGGAVAAVIRPASIEELSAAVTEIAKEGLALLPRGGGLTYVQGYVSQAAGAVAVDLRRMNRILEINEQDMLITVEAGVTWMQIYEALKPRGLRLPFFGTFSGRGATVGGGLSNGALFLGTARYGTSAEIALGMQIVLADGSILHTGQTAIRTASKSFTRTFGPDTTGLFTHDAGALGIKGIVTLRMMRAPAHTDYLSFGFQDRDAAIEAISEIGRSELAEDCYMMDPDKTRTALAAPSDIVKDAKTLLKVVSQEKGLLRGLKAGAQLAMAGRDFIDSGCYSLHLVLAGRSREAVDADMALARSLVAKLGGKELPNSIPKAGRADPYSPLDAVLGPTGDRWVALNAKVAHSDAHRLTEAVEALIARYTPQLDENGVVVSRLLTVIGNHVFSYEPVFNWHDSWLPMHHASISPGMKSSVAEPDSDPKARALVMKLRGEIVELFASLGAQSNQIGRTYHYADILRPESLALLEGIKASVDPDGRVNPGALGLGA</sequence>
<dbReference type="InterPro" id="IPR016169">
    <property type="entry name" value="FAD-bd_PCMH_sub2"/>
</dbReference>
<dbReference type="SUPFAM" id="SSF56176">
    <property type="entry name" value="FAD-binding/transporter-associated domain-like"/>
    <property type="match status" value="1"/>
</dbReference>
<feature type="domain" description="FAD-binding PCMH-type" evidence="3">
    <location>
        <begin position="43"/>
        <end position="231"/>
    </location>
</feature>
<dbReference type="GO" id="GO:0071949">
    <property type="term" value="F:FAD binding"/>
    <property type="evidence" value="ECO:0007669"/>
    <property type="project" value="InterPro"/>
</dbReference>
<organism evidence="4">
    <name type="scientific">Sphingomonas sp. JE1</name>
    <dbReference type="NCBI Taxonomy" id="1628059"/>
    <lineage>
        <taxon>Bacteria</taxon>
        <taxon>Pseudomonadati</taxon>
        <taxon>Pseudomonadota</taxon>
        <taxon>Alphaproteobacteria</taxon>
        <taxon>Sphingomonadales</taxon>
        <taxon>Sphingomonadaceae</taxon>
        <taxon>Sphingomonas</taxon>
    </lineage>
</organism>
<name>A0A0D4ZZH7_9SPHN</name>
<keyword evidence="2" id="KW-0274">FAD</keyword>
<dbReference type="GO" id="GO:0003824">
    <property type="term" value="F:catalytic activity"/>
    <property type="evidence" value="ECO:0007669"/>
    <property type="project" value="InterPro"/>
</dbReference>